<dbReference type="GO" id="GO:0000287">
    <property type="term" value="F:magnesium ion binding"/>
    <property type="evidence" value="ECO:0007669"/>
    <property type="project" value="UniProtKB-UniRule"/>
</dbReference>
<name>B8GLW4_THISH</name>
<dbReference type="Pfam" id="PF02661">
    <property type="entry name" value="Fic"/>
    <property type="match status" value="1"/>
</dbReference>
<organism evidence="6 7">
    <name type="scientific">Thioalkalivibrio sulfidiphilus (strain HL-EbGR7)</name>
    <dbReference type="NCBI Taxonomy" id="396588"/>
    <lineage>
        <taxon>Bacteria</taxon>
        <taxon>Pseudomonadati</taxon>
        <taxon>Pseudomonadota</taxon>
        <taxon>Gammaproteobacteria</taxon>
        <taxon>Chromatiales</taxon>
        <taxon>Ectothiorhodospiraceae</taxon>
        <taxon>Thioalkalivibrio</taxon>
    </lineage>
</organism>
<proteinExistence type="predicted"/>
<evidence type="ECO:0000256" key="2">
    <source>
        <dbReference type="PIRSR" id="PIRSR038925-1"/>
    </source>
</evidence>
<evidence type="ECO:0000259" key="5">
    <source>
        <dbReference type="PROSITE" id="PS51459"/>
    </source>
</evidence>
<evidence type="ECO:0000256" key="4">
    <source>
        <dbReference type="PIRSR" id="PIRSR640198-2"/>
    </source>
</evidence>
<dbReference type="InterPro" id="IPR003812">
    <property type="entry name" value="Fido"/>
</dbReference>
<feature type="binding site" evidence="2">
    <location>
        <position position="239"/>
    </location>
    <ligand>
        <name>ATP</name>
        <dbReference type="ChEBI" id="CHEBI:30616"/>
    </ligand>
</feature>
<dbReference type="PANTHER" id="PTHR13504:SF35">
    <property type="entry name" value="PROTEIN ADENYLYLTRANSFERASE SOFIC"/>
    <property type="match status" value="1"/>
</dbReference>
<dbReference type="NCBIfam" id="NF046030">
    <property type="entry name" value="ProtAdlyltaseSoFic"/>
    <property type="match status" value="1"/>
</dbReference>
<dbReference type="Proteomes" id="UP000002383">
    <property type="component" value="Chromosome"/>
</dbReference>
<dbReference type="HOGENOM" id="CLU_047250_1_1_6"/>
<dbReference type="GO" id="GO:0070733">
    <property type="term" value="F:AMPylase activity"/>
    <property type="evidence" value="ECO:0007669"/>
    <property type="project" value="UniProtKB-UniRule"/>
</dbReference>
<dbReference type="Pfam" id="PF13784">
    <property type="entry name" value="Fic_N"/>
    <property type="match status" value="1"/>
</dbReference>
<dbReference type="GO" id="GO:0005524">
    <property type="term" value="F:ATP binding"/>
    <property type="evidence" value="ECO:0007669"/>
    <property type="project" value="UniProtKB-UniRule"/>
</dbReference>
<dbReference type="Pfam" id="PF21248">
    <property type="entry name" value="SoFic-like_C"/>
    <property type="match status" value="1"/>
</dbReference>
<feature type="binding site" evidence="2">
    <location>
        <position position="71"/>
    </location>
    <ligand>
        <name>ATP</name>
        <dbReference type="ChEBI" id="CHEBI:30616"/>
    </ligand>
</feature>
<comment type="catalytic activity">
    <reaction evidence="1">
        <text>L-threonyl-[protein] + ATP = 3-O-(5'-adenylyl)-L-threonyl-[protein] + diphosphate</text>
        <dbReference type="Rhea" id="RHEA:54292"/>
        <dbReference type="Rhea" id="RHEA-COMP:11060"/>
        <dbReference type="Rhea" id="RHEA-COMP:13847"/>
        <dbReference type="ChEBI" id="CHEBI:30013"/>
        <dbReference type="ChEBI" id="CHEBI:30616"/>
        <dbReference type="ChEBI" id="CHEBI:33019"/>
        <dbReference type="ChEBI" id="CHEBI:138113"/>
        <dbReference type="EC" id="2.7.7.108"/>
    </reaction>
</comment>
<dbReference type="GO" id="GO:0042803">
    <property type="term" value="F:protein homodimerization activity"/>
    <property type="evidence" value="ECO:0007669"/>
    <property type="project" value="UniProtKB-UniRule"/>
</dbReference>
<dbReference type="InterPro" id="IPR036597">
    <property type="entry name" value="Fido-like_dom_sf"/>
</dbReference>
<dbReference type="PIRSF" id="PIRSF038925">
    <property type="entry name" value="AMP-prot_trans"/>
    <property type="match status" value="1"/>
</dbReference>
<keyword evidence="1" id="KW-0548">Nucleotidyltransferase</keyword>
<accession>B8GLW4</accession>
<evidence type="ECO:0000256" key="3">
    <source>
        <dbReference type="PIRSR" id="PIRSR640198-1"/>
    </source>
</evidence>
<dbReference type="InterPro" id="IPR025758">
    <property type="entry name" value="Fic/DOC_N"/>
</dbReference>
<dbReference type="Gene3D" id="1.10.3290.10">
    <property type="entry name" value="Fido-like domain"/>
    <property type="match status" value="1"/>
</dbReference>
<dbReference type="eggNOG" id="COG3177">
    <property type="taxonomic scope" value="Bacteria"/>
</dbReference>
<reference evidence="6 7" key="1">
    <citation type="journal article" date="2011" name="Stand. Genomic Sci.">
        <title>Complete genome sequence of 'Thioalkalivibrio sulfidophilus' HL-EbGr7.</title>
        <authorList>
            <person name="Muyzer G."/>
            <person name="Sorokin D.Y."/>
            <person name="Mavromatis K."/>
            <person name="Lapidus A."/>
            <person name="Clum A."/>
            <person name="Ivanova N."/>
            <person name="Pati A."/>
            <person name="d'Haeseleer P."/>
            <person name="Woyke T."/>
            <person name="Kyrpides N.C."/>
        </authorList>
    </citation>
    <scope>NUCLEOTIDE SEQUENCE [LARGE SCALE GENOMIC DNA]</scope>
    <source>
        <strain evidence="6 7">HL-EbGR7</strain>
    </source>
</reference>
<evidence type="ECO:0000256" key="1">
    <source>
        <dbReference type="PIRNR" id="PIRNR038925"/>
    </source>
</evidence>
<keyword evidence="1" id="KW-0808">Transferase</keyword>
<keyword evidence="1 2" id="KW-0547">Nucleotide-binding</keyword>
<dbReference type="AlphaFoldDB" id="B8GLW4"/>
<comment type="subunit">
    <text evidence="1">Homodimer.</text>
</comment>
<dbReference type="InterPro" id="IPR048770">
    <property type="entry name" value="SoFic-like_C"/>
</dbReference>
<dbReference type="RefSeq" id="WP_012637205.1">
    <property type="nucleotide sequence ID" value="NC_011901.1"/>
</dbReference>
<comment type="catalytic activity">
    <reaction evidence="1">
        <text>L-tyrosyl-[protein] + ATP = O-(5'-adenylyl)-L-tyrosyl-[protein] + diphosphate</text>
        <dbReference type="Rhea" id="RHEA:54288"/>
        <dbReference type="Rhea" id="RHEA-COMP:10136"/>
        <dbReference type="Rhea" id="RHEA-COMP:13846"/>
        <dbReference type="ChEBI" id="CHEBI:30616"/>
        <dbReference type="ChEBI" id="CHEBI:33019"/>
        <dbReference type="ChEBI" id="CHEBI:46858"/>
        <dbReference type="ChEBI" id="CHEBI:83624"/>
        <dbReference type="EC" id="2.7.7.108"/>
    </reaction>
</comment>
<dbReference type="EC" id="2.7.7.108" evidence="1"/>
<dbReference type="OrthoDB" id="9807853at2"/>
<dbReference type="PANTHER" id="PTHR13504">
    <property type="entry name" value="FIDO DOMAIN-CONTAINING PROTEIN DDB_G0283145"/>
    <property type="match status" value="1"/>
</dbReference>
<keyword evidence="7" id="KW-1185">Reference proteome</keyword>
<dbReference type="InterPro" id="IPR040198">
    <property type="entry name" value="Fido_containing"/>
</dbReference>
<feature type="binding site" evidence="2">
    <location>
        <begin position="202"/>
        <end position="208"/>
    </location>
    <ligand>
        <name>ATP</name>
        <dbReference type="ChEBI" id="CHEBI:30616"/>
    </ligand>
</feature>
<feature type="domain" description="Fido" evidence="5">
    <location>
        <begin position="117"/>
        <end position="261"/>
    </location>
</feature>
<keyword evidence="1 2" id="KW-0067">ATP-binding</keyword>
<feature type="binding site" evidence="4">
    <location>
        <begin position="239"/>
        <end position="240"/>
    </location>
    <ligand>
        <name>ATP</name>
        <dbReference type="ChEBI" id="CHEBI:30616"/>
    </ligand>
</feature>
<dbReference type="EMBL" id="CP001339">
    <property type="protein sequence ID" value="ACL71717.1"/>
    <property type="molecule type" value="Genomic_DNA"/>
</dbReference>
<dbReference type="SUPFAM" id="SSF140931">
    <property type="entry name" value="Fic-like"/>
    <property type="match status" value="1"/>
</dbReference>
<dbReference type="KEGG" id="tgr:Tgr7_0623"/>
<feature type="active site" evidence="3">
    <location>
        <position position="197"/>
    </location>
</feature>
<feature type="binding site" evidence="4">
    <location>
        <begin position="201"/>
        <end position="208"/>
    </location>
    <ligand>
        <name>ATP</name>
        <dbReference type="ChEBI" id="CHEBI:30616"/>
    </ligand>
</feature>
<dbReference type="PROSITE" id="PS51459">
    <property type="entry name" value="FIDO"/>
    <property type="match status" value="1"/>
</dbReference>
<feature type="binding site" evidence="2">
    <location>
        <position position="197"/>
    </location>
    <ligand>
        <name>ATP</name>
        <dbReference type="ChEBI" id="CHEBI:30616"/>
    </ligand>
</feature>
<dbReference type="InterPro" id="IPR026287">
    <property type="entry name" value="SoFic-like"/>
</dbReference>
<dbReference type="STRING" id="396588.Tgr7_0623"/>
<sequence>MTNSFDPRKPYNALPELPPGQELETKAVLKLCIEARARLAELKELGAILPNQAVLINTIPLLEAQASSEIENIVTTSDRLFRFADGGNHQADPATREALRYRTALNHGFEALRTRPLNTTIAVEVCRIIKNLDLDIRRVPGTRLANPATGEVIYTPPEGETVLRDKLANWERFLHSATDLDPLVRMAVGHYQFEAIHPFIDGNGRTGRVLNILYLVDQGLLDLPVLHLSRYIIQHKSDYYRLLLAVTRDARWQPWVEFMLTAVSETAEWTSAKIRAANALFEHTTRYVRHRDPAIYSRELVEQIFIQPYCRIGNLVDTGIGHRETASKYLKSLCEIGVLEEIRVGREKLFLHPKFLRLLTQEDNHFSPYAV</sequence>
<evidence type="ECO:0000313" key="6">
    <source>
        <dbReference type="EMBL" id="ACL71717.1"/>
    </source>
</evidence>
<gene>
    <name evidence="6" type="ordered locus">Tgr7_0623</name>
</gene>
<protein>
    <recommendedName>
        <fullName evidence="1">Protein adenylyltransferase</fullName>
        <ecNumber evidence="1">2.7.7.108</ecNumber>
    </recommendedName>
    <alternativeName>
        <fullName evidence="1">AMPylator</fullName>
    </alternativeName>
</protein>
<comment type="function">
    <text evidence="1">Adenylyltransferase that mediates the addition of adenosine 5'-monophosphate (AMP) to specific residues of target proteins.</text>
</comment>
<evidence type="ECO:0000313" key="7">
    <source>
        <dbReference type="Proteomes" id="UP000002383"/>
    </source>
</evidence>